<accession>A0A9P7SM17</accession>
<dbReference type="AlphaFoldDB" id="A0A9P7SM17"/>
<reference evidence="2 3" key="1">
    <citation type="journal article" date="2020" name="bioRxiv">
        <title>Whole genome comparisons of ergot fungi reveals the divergence and evolution of species within the genus Claviceps are the result of varying mechanisms driving genome evolution and host range expansion.</title>
        <authorList>
            <person name="Wyka S.A."/>
            <person name="Mondo S.J."/>
            <person name="Liu M."/>
            <person name="Dettman J."/>
            <person name="Nalam V."/>
            <person name="Broders K.D."/>
        </authorList>
    </citation>
    <scope>NUCLEOTIDE SEQUENCE [LARGE SCALE GENOMIC DNA]</scope>
    <source>
        <strain evidence="2 3">CCC 1485</strain>
    </source>
</reference>
<feature type="compositionally biased region" description="Low complexity" evidence="1">
    <location>
        <begin position="1"/>
        <end position="13"/>
    </location>
</feature>
<keyword evidence="3" id="KW-1185">Reference proteome</keyword>
<dbReference type="OrthoDB" id="5409271at2759"/>
<proteinExistence type="predicted"/>
<protein>
    <submittedName>
        <fullName evidence="2">Uncharacterized protein</fullName>
    </submittedName>
</protein>
<evidence type="ECO:0000256" key="1">
    <source>
        <dbReference type="SAM" id="MobiDB-lite"/>
    </source>
</evidence>
<sequence length="260" mass="28396">MASSVSHSHSHSPSPTPNLHGLLSKEAPRSYSNPPPAYSPRIRLQHRSCPLTIPLSSSPHCHLPVLLGRSSLASLVSTSCHNSSSTASSIHGQQAPDTEDTEDTDTDTEADADDSPSGILLRINSSVRISSNNNHVCINETPSQHANAIARAVVHAIQENSAGQCGIPMIDEDGRPRPVRIEVDAGLEVHGEGNVVGHEVFVRDYLRGQRRRQRRRQRGRQREVVRRQRWGMGLVHVGAYRGGDGDDGYGGAAVRRRRWC</sequence>
<evidence type="ECO:0000313" key="2">
    <source>
        <dbReference type="EMBL" id="KAG5949702.1"/>
    </source>
</evidence>
<dbReference type="EMBL" id="SRPO01000002">
    <property type="protein sequence ID" value="KAG5949702.1"/>
    <property type="molecule type" value="Genomic_DNA"/>
</dbReference>
<gene>
    <name evidence="2" type="ORF">E4U60_002240</name>
</gene>
<feature type="compositionally biased region" description="Acidic residues" evidence="1">
    <location>
        <begin position="97"/>
        <end position="114"/>
    </location>
</feature>
<name>A0A9P7SM17_9HYPO</name>
<organism evidence="2 3">
    <name type="scientific">Claviceps pazoutovae</name>
    <dbReference type="NCBI Taxonomy" id="1649127"/>
    <lineage>
        <taxon>Eukaryota</taxon>
        <taxon>Fungi</taxon>
        <taxon>Dikarya</taxon>
        <taxon>Ascomycota</taxon>
        <taxon>Pezizomycotina</taxon>
        <taxon>Sordariomycetes</taxon>
        <taxon>Hypocreomycetidae</taxon>
        <taxon>Hypocreales</taxon>
        <taxon>Clavicipitaceae</taxon>
        <taxon>Claviceps</taxon>
    </lineage>
</organism>
<feature type="region of interest" description="Disordered" evidence="1">
    <location>
        <begin position="1"/>
        <end position="39"/>
    </location>
</feature>
<dbReference type="Proteomes" id="UP000706124">
    <property type="component" value="Unassembled WGS sequence"/>
</dbReference>
<feature type="region of interest" description="Disordered" evidence="1">
    <location>
        <begin position="82"/>
        <end position="118"/>
    </location>
</feature>
<comment type="caution">
    <text evidence="2">The sequence shown here is derived from an EMBL/GenBank/DDBJ whole genome shotgun (WGS) entry which is preliminary data.</text>
</comment>
<evidence type="ECO:0000313" key="3">
    <source>
        <dbReference type="Proteomes" id="UP000706124"/>
    </source>
</evidence>